<dbReference type="InterPro" id="IPR036390">
    <property type="entry name" value="WH_DNA-bd_sf"/>
</dbReference>
<dbReference type="EMBL" id="CP001683">
    <property type="protein sequence ID" value="ACU95788.1"/>
    <property type="molecule type" value="Genomic_DNA"/>
</dbReference>
<evidence type="ECO:0000256" key="2">
    <source>
        <dbReference type="ARBA" id="ARBA00023125"/>
    </source>
</evidence>
<dbReference type="SUPFAM" id="SSF55781">
    <property type="entry name" value="GAF domain-like"/>
    <property type="match status" value="1"/>
</dbReference>
<feature type="domain" description="IclR-ED" evidence="5">
    <location>
        <begin position="74"/>
        <end position="240"/>
    </location>
</feature>
<evidence type="ECO:0000259" key="4">
    <source>
        <dbReference type="PROSITE" id="PS51077"/>
    </source>
</evidence>
<dbReference type="HOGENOM" id="CLU_062618_5_4_11"/>
<keyword evidence="2" id="KW-0238">DNA-binding</keyword>
<dbReference type="InterPro" id="IPR014757">
    <property type="entry name" value="Tscrpt_reg_IclR_C"/>
</dbReference>
<dbReference type="GO" id="GO:0003677">
    <property type="term" value="F:DNA binding"/>
    <property type="evidence" value="ECO:0007669"/>
    <property type="project" value="UniProtKB-KW"/>
</dbReference>
<dbReference type="InterPro" id="IPR036388">
    <property type="entry name" value="WH-like_DNA-bd_sf"/>
</dbReference>
<evidence type="ECO:0000313" key="7">
    <source>
        <dbReference type="Proteomes" id="UP000000841"/>
    </source>
</evidence>
<evidence type="ECO:0000259" key="5">
    <source>
        <dbReference type="PROSITE" id="PS51078"/>
    </source>
</evidence>
<reference evidence="6 7" key="1">
    <citation type="journal article" date="2009" name="Stand. Genomic Sci.">
        <title>Complete genome sequence of Saccharomonospora viridis type strain (P101).</title>
        <authorList>
            <person name="Pati A."/>
            <person name="Sikorski J."/>
            <person name="Nolan M."/>
            <person name="Lapidus A."/>
            <person name="Copeland A."/>
            <person name="Glavina Del Rio T."/>
            <person name="Lucas S."/>
            <person name="Chen F."/>
            <person name="Tice H."/>
            <person name="Pitluck S."/>
            <person name="Cheng J.F."/>
            <person name="Chertkov O."/>
            <person name="Brettin T."/>
            <person name="Han C."/>
            <person name="Detter J.C."/>
            <person name="Kuske C."/>
            <person name="Bruce D."/>
            <person name="Goodwin L."/>
            <person name="Chain P."/>
            <person name="D'haeseleer P."/>
            <person name="Chen A."/>
            <person name="Palaniappan K."/>
            <person name="Ivanova N."/>
            <person name="Mavromatis K."/>
            <person name="Mikhailova N."/>
            <person name="Rohde M."/>
            <person name="Tindall B.J."/>
            <person name="Goker M."/>
            <person name="Bristow J."/>
            <person name="Eisen J.A."/>
            <person name="Markowitz V."/>
            <person name="Hugenholtz P."/>
            <person name="Kyrpides N.C."/>
            <person name="Klenk H.P."/>
        </authorList>
    </citation>
    <scope>NUCLEOTIDE SEQUENCE [LARGE SCALE GENOMIC DNA]</scope>
    <source>
        <strain evidence="7">ATCC 15386 / DSM 43017 / JCM 3036 / NBRC 12207 / P101</strain>
    </source>
</reference>
<organism evidence="6 7">
    <name type="scientific">Saccharomonospora viridis (strain ATCC 15386 / DSM 43017 / JCM 3036 / CCUG 5913 / NBRC 12207 / NCIMB 9602 / P101)</name>
    <name type="common">Thermoactinomyces viridis</name>
    <dbReference type="NCBI Taxonomy" id="471857"/>
    <lineage>
        <taxon>Bacteria</taxon>
        <taxon>Bacillati</taxon>
        <taxon>Actinomycetota</taxon>
        <taxon>Actinomycetes</taxon>
        <taxon>Pseudonocardiales</taxon>
        <taxon>Pseudonocardiaceae</taxon>
        <taxon>Saccharomonospora</taxon>
    </lineage>
</organism>
<keyword evidence="1" id="KW-0805">Transcription regulation</keyword>
<dbReference type="Proteomes" id="UP000000841">
    <property type="component" value="Chromosome"/>
</dbReference>
<keyword evidence="3" id="KW-0804">Transcription</keyword>
<dbReference type="STRING" id="471857.Svir_07180"/>
<evidence type="ECO:0000256" key="3">
    <source>
        <dbReference type="ARBA" id="ARBA00023163"/>
    </source>
</evidence>
<dbReference type="Pfam" id="PF09339">
    <property type="entry name" value="HTH_IclR"/>
    <property type="match status" value="1"/>
</dbReference>
<dbReference type="AlphaFoldDB" id="C7MVR9"/>
<dbReference type="InterPro" id="IPR005471">
    <property type="entry name" value="Tscrpt_reg_IclR_N"/>
</dbReference>
<dbReference type="InterPro" id="IPR050707">
    <property type="entry name" value="HTH_MetabolicPath_Reg"/>
</dbReference>
<dbReference type="eggNOG" id="COG1414">
    <property type="taxonomic scope" value="Bacteria"/>
</dbReference>
<gene>
    <name evidence="6" type="ordered locus">Svir_07180</name>
</gene>
<feature type="domain" description="HTH iclR-type" evidence="4">
    <location>
        <begin position="17"/>
        <end position="78"/>
    </location>
</feature>
<proteinExistence type="predicted"/>
<dbReference type="Pfam" id="PF01614">
    <property type="entry name" value="IclR_C"/>
    <property type="match status" value="1"/>
</dbReference>
<dbReference type="PANTHER" id="PTHR30136:SF24">
    <property type="entry name" value="HTH-TYPE TRANSCRIPTIONAL REPRESSOR ALLR"/>
    <property type="match status" value="1"/>
</dbReference>
<sequence>MRSSATTHTTRNRMSTLQTLDRGLRALDIISQSPAGISVSELATELGVHRAICYRVVATLEAHSLITRTGDGKLRLGVGAAVLASRFEPQFMHGAHPILQELAERTRATAFIAAAEADTCVVIMVAEPSEAVLRVGYRVGTRHPLDKGASGIAILALRPERRSDPELVKQARKDGYSVTFGQLNRGAVGVSSGIRVPGGASPGSPLERSVGVVAIEGLDTEKAAREVVWASQQLSQLITG</sequence>
<dbReference type="Gene3D" id="1.10.10.10">
    <property type="entry name" value="Winged helix-like DNA-binding domain superfamily/Winged helix DNA-binding domain"/>
    <property type="match status" value="1"/>
</dbReference>
<keyword evidence="7" id="KW-1185">Reference proteome</keyword>
<dbReference type="PROSITE" id="PS51077">
    <property type="entry name" value="HTH_ICLR"/>
    <property type="match status" value="1"/>
</dbReference>
<dbReference type="GO" id="GO:0003700">
    <property type="term" value="F:DNA-binding transcription factor activity"/>
    <property type="evidence" value="ECO:0007669"/>
    <property type="project" value="TreeGrafter"/>
</dbReference>
<dbReference type="SMART" id="SM00346">
    <property type="entry name" value="HTH_ICLR"/>
    <property type="match status" value="1"/>
</dbReference>
<dbReference type="KEGG" id="svi:Svir_07180"/>
<dbReference type="SUPFAM" id="SSF46785">
    <property type="entry name" value="Winged helix' DNA-binding domain"/>
    <property type="match status" value="1"/>
</dbReference>
<evidence type="ECO:0000256" key="1">
    <source>
        <dbReference type="ARBA" id="ARBA00023015"/>
    </source>
</evidence>
<dbReference type="Gene3D" id="3.30.450.40">
    <property type="match status" value="1"/>
</dbReference>
<dbReference type="PROSITE" id="PS51078">
    <property type="entry name" value="ICLR_ED"/>
    <property type="match status" value="1"/>
</dbReference>
<evidence type="ECO:0000313" key="6">
    <source>
        <dbReference type="EMBL" id="ACU95788.1"/>
    </source>
</evidence>
<accession>C7MVR9</accession>
<name>C7MVR9_SACVD</name>
<dbReference type="PANTHER" id="PTHR30136">
    <property type="entry name" value="HELIX-TURN-HELIX TRANSCRIPTIONAL REGULATOR, ICLR FAMILY"/>
    <property type="match status" value="1"/>
</dbReference>
<dbReference type="GO" id="GO:0045892">
    <property type="term" value="P:negative regulation of DNA-templated transcription"/>
    <property type="evidence" value="ECO:0007669"/>
    <property type="project" value="TreeGrafter"/>
</dbReference>
<dbReference type="InterPro" id="IPR029016">
    <property type="entry name" value="GAF-like_dom_sf"/>
</dbReference>
<protein>
    <submittedName>
        <fullName evidence="6">Transcriptional regulator</fullName>
    </submittedName>
</protein>